<dbReference type="STRING" id="1047168.A0A0F4GDY3"/>
<evidence type="ECO:0000313" key="2">
    <source>
        <dbReference type="EMBL" id="KJX95529.1"/>
    </source>
</evidence>
<accession>A0A0F4GDY3</accession>
<dbReference type="OrthoDB" id="3648169at2759"/>
<gene>
    <name evidence="2" type="ORF">TI39_contig4106g00007</name>
</gene>
<reference evidence="2 3" key="1">
    <citation type="submission" date="2015-03" db="EMBL/GenBank/DDBJ databases">
        <title>RNA-seq based gene annotation and comparative genomics of four Zymoseptoria species reveal species-specific pathogenicity related genes and transposable element activity.</title>
        <authorList>
            <person name="Grandaubert J."/>
            <person name="Bhattacharyya A."/>
            <person name="Stukenbrock E.H."/>
        </authorList>
    </citation>
    <scope>NUCLEOTIDE SEQUENCE [LARGE SCALE GENOMIC DNA]</scope>
    <source>
        <strain evidence="2 3">Zb18110</strain>
    </source>
</reference>
<proteinExistence type="predicted"/>
<evidence type="ECO:0000313" key="3">
    <source>
        <dbReference type="Proteomes" id="UP000033647"/>
    </source>
</evidence>
<name>A0A0F4GDY3_9PEZI</name>
<sequence>MTTASPTGTLAPGIYIFGGTAFRAVVGGNTVTYTSDGQFLISTSGGITTTFTSGGITTTVFGPEPTGDVPVPVAEAVIGQCPTYDDRLLTTAGVDFVSYIVTCGRTYNGTVISTLARRTIWVRAESDDCTDHCLGISGCTAFSYTQDQCIFYSEINAVLVSANPAFSAVRLFNGAEQIVLPNENSTTSAAPSTTLLPSASSVQQISAEFSSQSFVSITGFGTSESSTSMSGRSISVNSTVSACELKGSMARQYNDLSPTLGFDSAVRSSGPDGVAGRSPLITNGDFSTGSLNPWVVSTQESASLSLAQNSASILITNGIGNLGMWQEMTVGGGAAFYVTASLSISGFANFASGSCSMDLITDGQDITFEWWAGLPQTTYHASGHINDFGTFLLLQLSCRLQSGSTVGNITIVADDISFYTYPRAIGASPIVSEPVISNAYYDFANPGTQLITIRRLREDVRYIASATLQVNGPDSDSGTTCTVLMAFEIDGGTQQFFVQEFPTNDAFSLDVQGRLGQDSSAFSIQFVCSTPDGAPVSGVLAVREFDLRIDA</sequence>
<keyword evidence="3" id="KW-1185">Reference proteome</keyword>
<dbReference type="PROSITE" id="PS50948">
    <property type="entry name" value="PAN"/>
    <property type="match status" value="1"/>
</dbReference>
<dbReference type="AlphaFoldDB" id="A0A0F4GDY3"/>
<dbReference type="Proteomes" id="UP000033647">
    <property type="component" value="Unassembled WGS sequence"/>
</dbReference>
<feature type="domain" description="Apple" evidence="1">
    <location>
        <begin position="103"/>
        <end position="175"/>
    </location>
</feature>
<dbReference type="InterPro" id="IPR003609">
    <property type="entry name" value="Pan_app"/>
</dbReference>
<dbReference type="EMBL" id="LAFY01004066">
    <property type="protein sequence ID" value="KJX95529.1"/>
    <property type="molecule type" value="Genomic_DNA"/>
</dbReference>
<organism evidence="2 3">
    <name type="scientific">Zymoseptoria brevis</name>
    <dbReference type="NCBI Taxonomy" id="1047168"/>
    <lineage>
        <taxon>Eukaryota</taxon>
        <taxon>Fungi</taxon>
        <taxon>Dikarya</taxon>
        <taxon>Ascomycota</taxon>
        <taxon>Pezizomycotina</taxon>
        <taxon>Dothideomycetes</taxon>
        <taxon>Dothideomycetidae</taxon>
        <taxon>Mycosphaerellales</taxon>
        <taxon>Mycosphaerellaceae</taxon>
        <taxon>Zymoseptoria</taxon>
    </lineage>
</organism>
<comment type="caution">
    <text evidence="2">The sequence shown here is derived from an EMBL/GenBank/DDBJ whole genome shotgun (WGS) entry which is preliminary data.</text>
</comment>
<evidence type="ECO:0000259" key="1">
    <source>
        <dbReference type="PROSITE" id="PS50948"/>
    </source>
</evidence>
<protein>
    <recommendedName>
        <fullName evidence="1">Apple domain-containing protein</fullName>
    </recommendedName>
</protein>